<feature type="region of interest" description="Disordered" evidence="1">
    <location>
        <begin position="11"/>
        <end position="83"/>
    </location>
</feature>
<evidence type="ECO:0000313" key="3">
    <source>
        <dbReference type="Proteomes" id="UP000230423"/>
    </source>
</evidence>
<proteinExistence type="predicted"/>
<accession>A0A2G9TDJ5</accession>
<evidence type="ECO:0000313" key="2">
    <source>
        <dbReference type="EMBL" id="PIO56034.1"/>
    </source>
</evidence>
<dbReference type="AlphaFoldDB" id="A0A2G9TDJ5"/>
<feature type="compositionally biased region" description="Polar residues" evidence="1">
    <location>
        <begin position="33"/>
        <end position="59"/>
    </location>
</feature>
<dbReference type="InterPro" id="IPR020149">
    <property type="entry name" value="Uncharacterised_C02F5.10"/>
</dbReference>
<dbReference type="EMBL" id="KZ383186">
    <property type="protein sequence ID" value="PIO56034.1"/>
    <property type="molecule type" value="Genomic_DNA"/>
</dbReference>
<keyword evidence="3" id="KW-1185">Reference proteome</keyword>
<evidence type="ECO:0000256" key="1">
    <source>
        <dbReference type="SAM" id="MobiDB-lite"/>
    </source>
</evidence>
<sequence>LISVSAAAAKAVEQSSDSGPSAAVAPSIDEGATSEQQKLSLREPPSTTMYPSLPSSVTMQAIPADQHGEHLSSLSDTEWEGGEQAYPSDYLNLLRDDDKIQVFAAPEKAADYQMKLEERRRQKDYKNSRTHSGPIESFADLVEEITKMLNEDKQMNNGVKVHISVKVFGPDGKEYKATTVATAK</sequence>
<protein>
    <submittedName>
        <fullName evidence="2">Uncharacterized protein</fullName>
    </submittedName>
</protein>
<dbReference type="Pfam" id="PF17309">
    <property type="entry name" value="DUF5356"/>
    <property type="match status" value="1"/>
</dbReference>
<name>A0A2G9TDJ5_TELCI</name>
<gene>
    <name evidence="2" type="ORF">TELCIR_22572</name>
</gene>
<reference evidence="2 3" key="1">
    <citation type="submission" date="2015-09" db="EMBL/GenBank/DDBJ databases">
        <title>Draft genome of the parasitic nematode Teladorsagia circumcincta isolate WARC Sus (inbred).</title>
        <authorList>
            <person name="Mitreva M."/>
        </authorList>
    </citation>
    <scope>NUCLEOTIDE SEQUENCE [LARGE SCALE GENOMIC DNA]</scope>
    <source>
        <strain evidence="2 3">S</strain>
    </source>
</reference>
<feature type="non-terminal residue" evidence="2">
    <location>
        <position position="1"/>
    </location>
</feature>
<dbReference type="OrthoDB" id="5862792at2759"/>
<organism evidence="2 3">
    <name type="scientific">Teladorsagia circumcincta</name>
    <name type="common">Brown stomach worm</name>
    <name type="synonym">Ostertagia circumcincta</name>
    <dbReference type="NCBI Taxonomy" id="45464"/>
    <lineage>
        <taxon>Eukaryota</taxon>
        <taxon>Metazoa</taxon>
        <taxon>Ecdysozoa</taxon>
        <taxon>Nematoda</taxon>
        <taxon>Chromadorea</taxon>
        <taxon>Rhabditida</taxon>
        <taxon>Rhabditina</taxon>
        <taxon>Rhabditomorpha</taxon>
        <taxon>Strongyloidea</taxon>
        <taxon>Trichostrongylidae</taxon>
        <taxon>Teladorsagia</taxon>
    </lineage>
</organism>
<dbReference type="Proteomes" id="UP000230423">
    <property type="component" value="Unassembled WGS sequence"/>
</dbReference>